<organism evidence="2 3">
    <name type="scientific">Silvibacterium bohemicum</name>
    <dbReference type="NCBI Taxonomy" id="1577686"/>
    <lineage>
        <taxon>Bacteria</taxon>
        <taxon>Pseudomonadati</taxon>
        <taxon>Acidobacteriota</taxon>
        <taxon>Terriglobia</taxon>
        <taxon>Terriglobales</taxon>
        <taxon>Acidobacteriaceae</taxon>
        <taxon>Silvibacterium</taxon>
    </lineage>
</organism>
<evidence type="ECO:0000256" key="1">
    <source>
        <dbReference type="SAM" id="SignalP"/>
    </source>
</evidence>
<protein>
    <recommendedName>
        <fullName evidence="4">Outer membrane protein beta-barrel domain-containing protein</fullName>
    </recommendedName>
</protein>
<dbReference type="InterPro" id="IPR011250">
    <property type="entry name" value="OMP/PagP_B-barrel"/>
</dbReference>
<name>A0A841K2P3_9BACT</name>
<accession>A0A841K2P3</accession>
<keyword evidence="3" id="KW-1185">Reference proteome</keyword>
<dbReference type="OrthoDB" id="122222at2"/>
<sequence length="205" mass="22171">MRLPFAPLTIASFALAALATLLPSAQAQNILKNSDISLSGLYQTTQDSSGNGITDKPTGSGGGQVAFRHSYHWWLGYEGSYGFTRFAERYSNQPFPIQHNMHDFGGSYLVTAPVGFFGIHPFALAGVSALIMSPSLNGGQNVSYQGRPAFNFGVGINKALLTDHFGVRLQYRGLFYKTPDFGEAALTTNATRLTSEPMVGAYIKF</sequence>
<feature type="signal peptide" evidence="1">
    <location>
        <begin position="1"/>
        <end position="27"/>
    </location>
</feature>
<dbReference type="SUPFAM" id="SSF56925">
    <property type="entry name" value="OMPA-like"/>
    <property type="match status" value="1"/>
</dbReference>
<evidence type="ECO:0000313" key="3">
    <source>
        <dbReference type="Proteomes" id="UP000538666"/>
    </source>
</evidence>
<comment type="caution">
    <text evidence="2">The sequence shown here is derived from an EMBL/GenBank/DDBJ whole genome shotgun (WGS) entry which is preliminary data.</text>
</comment>
<gene>
    <name evidence="2" type="ORF">HNQ77_003392</name>
</gene>
<evidence type="ECO:0008006" key="4">
    <source>
        <dbReference type="Google" id="ProtNLM"/>
    </source>
</evidence>
<keyword evidence="1" id="KW-0732">Signal</keyword>
<dbReference type="Proteomes" id="UP000538666">
    <property type="component" value="Unassembled WGS sequence"/>
</dbReference>
<dbReference type="EMBL" id="JACHEK010000007">
    <property type="protein sequence ID" value="MBB6145431.1"/>
    <property type="molecule type" value="Genomic_DNA"/>
</dbReference>
<dbReference type="Gene3D" id="2.40.160.20">
    <property type="match status" value="1"/>
</dbReference>
<dbReference type="RefSeq" id="WP_050060526.1">
    <property type="nucleotide sequence ID" value="NZ_JACHEK010000007.1"/>
</dbReference>
<dbReference type="AlphaFoldDB" id="A0A841K2P3"/>
<evidence type="ECO:0000313" key="2">
    <source>
        <dbReference type="EMBL" id="MBB6145431.1"/>
    </source>
</evidence>
<feature type="chain" id="PRO_5032323018" description="Outer membrane protein beta-barrel domain-containing protein" evidence="1">
    <location>
        <begin position="28"/>
        <end position="205"/>
    </location>
</feature>
<proteinExistence type="predicted"/>
<reference evidence="2 3" key="1">
    <citation type="submission" date="2020-08" db="EMBL/GenBank/DDBJ databases">
        <title>Genomic Encyclopedia of Type Strains, Phase IV (KMG-IV): sequencing the most valuable type-strain genomes for metagenomic binning, comparative biology and taxonomic classification.</title>
        <authorList>
            <person name="Goeker M."/>
        </authorList>
    </citation>
    <scope>NUCLEOTIDE SEQUENCE [LARGE SCALE GENOMIC DNA]</scope>
    <source>
        <strain evidence="2 3">DSM 103733</strain>
    </source>
</reference>